<dbReference type="Pfam" id="PF11367">
    <property type="entry name" value="Tail_completion_gp17"/>
    <property type="match status" value="1"/>
</dbReference>
<dbReference type="InterPro" id="IPR021508">
    <property type="entry name" value="Gp17-like"/>
</dbReference>
<protein>
    <submittedName>
        <fullName evidence="1">DUF3168 domain-containing protein</fullName>
    </submittedName>
</protein>
<dbReference type="InterPro" id="IPR053745">
    <property type="entry name" value="Viral_Tail_Comp_sf"/>
</dbReference>
<evidence type="ECO:0000313" key="2">
    <source>
        <dbReference type="Proteomes" id="UP001210865"/>
    </source>
</evidence>
<accession>A0ABY7NQY2</accession>
<name>A0ABY7NQY2_9SPHN</name>
<evidence type="ECO:0000313" key="1">
    <source>
        <dbReference type="EMBL" id="WBO23933.1"/>
    </source>
</evidence>
<organism evidence="1 2">
    <name type="scientific">Sphingomonas abietis</name>
    <dbReference type="NCBI Taxonomy" id="3012344"/>
    <lineage>
        <taxon>Bacteria</taxon>
        <taxon>Pseudomonadati</taxon>
        <taxon>Pseudomonadota</taxon>
        <taxon>Alphaproteobacteria</taxon>
        <taxon>Sphingomonadales</taxon>
        <taxon>Sphingomonadaceae</taxon>
        <taxon>Sphingomonas</taxon>
    </lineage>
</organism>
<dbReference type="RefSeq" id="WP_270078562.1">
    <property type="nucleotide sequence ID" value="NZ_CP115174.1"/>
</dbReference>
<proteinExistence type="predicted"/>
<dbReference type="Proteomes" id="UP001210865">
    <property type="component" value="Chromosome"/>
</dbReference>
<sequence length="138" mass="14872">MADELIPPDVLQAAQDRVFLLLNGAPSLTGKVYQAVPQDTQPPFVVVGDMNVQPLGGKLDTSKRITVDVHFVYRGEERRGLLAMMNAAYWALFGKVPDDLDGVTFCGPIDWLADDTATGTDGVSYAGLSTWEVCAEPA</sequence>
<dbReference type="EMBL" id="CP115174">
    <property type="protein sequence ID" value="WBO23933.1"/>
    <property type="molecule type" value="Genomic_DNA"/>
</dbReference>
<reference evidence="1 2" key="1">
    <citation type="submission" date="2022-12" db="EMBL/GenBank/DDBJ databases">
        <title>Sphingomonas abieness sp. nov., an endophytic bacterium isolated from Abies koreana.</title>
        <authorList>
            <person name="Jiang L."/>
            <person name="Lee J."/>
        </authorList>
    </citation>
    <scope>NUCLEOTIDE SEQUENCE [LARGE SCALE GENOMIC DNA]</scope>
    <source>
        <strain evidence="2">PAMB 00755</strain>
    </source>
</reference>
<keyword evidence="2" id="KW-1185">Reference proteome</keyword>
<gene>
    <name evidence="1" type="ORF">PBT88_07440</name>
</gene>
<dbReference type="Gene3D" id="3.30.2000.30">
    <property type="match status" value="1"/>
</dbReference>